<evidence type="ECO:0000256" key="3">
    <source>
        <dbReference type="ARBA" id="ARBA00022737"/>
    </source>
</evidence>
<keyword evidence="6" id="KW-1185">Reference proteome</keyword>
<comment type="caution">
    <text evidence="5">The sequence shown here is derived from an EMBL/GenBank/DDBJ whole genome shotgun (WGS) entry which is preliminary data.</text>
</comment>
<gene>
    <name evidence="5" type="ORF">MKW98_002633</name>
</gene>
<keyword evidence="2" id="KW-0853">WD repeat</keyword>
<evidence type="ECO:0000313" key="6">
    <source>
        <dbReference type="Proteomes" id="UP001202328"/>
    </source>
</evidence>
<evidence type="ECO:0000256" key="1">
    <source>
        <dbReference type="ARBA" id="ARBA00004123"/>
    </source>
</evidence>
<evidence type="ECO:0000313" key="5">
    <source>
        <dbReference type="EMBL" id="KAI3885241.1"/>
    </source>
</evidence>
<protein>
    <submittedName>
        <fullName evidence="5">Uncharacterized protein</fullName>
    </submittedName>
</protein>
<dbReference type="PANTHER" id="PTHR22846">
    <property type="entry name" value="WD40 REPEAT PROTEIN"/>
    <property type="match status" value="1"/>
</dbReference>
<comment type="subcellular location">
    <subcellularLocation>
        <location evidence="1">Nucleus</location>
    </subcellularLocation>
</comment>
<dbReference type="PANTHER" id="PTHR22846:SF2">
    <property type="entry name" value="F-BOX-LIKE_WD REPEAT-CONTAINING PROTEIN EBI"/>
    <property type="match status" value="1"/>
</dbReference>
<dbReference type="InterPro" id="IPR015943">
    <property type="entry name" value="WD40/YVTN_repeat-like_dom_sf"/>
</dbReference>
<dbReference type="EMBL" id="JAJJMB010012161">
    <property type="protein sequence ID" value="KAI3885241.1"/>
    <property type="molecule type" value="Genomic_DNA"/>
</dbReference>
<dbReference type="InterPro" id="IPR045183">
    <property type="entry name" value="Ebi-like"/>
</dbReference>
<name>A0AAD4XB84_9MAGN</name>
<reference evidence="5" key="1">
    <citation type="submission" date="2022-04" db="EMBL/GenBank/DDBJ databases">
        <title>A functionally conserved STORR gene fusion in Papaver species that diverged 16.8 million years ago.</title>
        <authorList>
            <person name="Catania T."/>
        </authorList>
    </citation>
    <scope>NUCLEOTIDE SEQUENCE</scope>
    <source>
        <strain evidence="5">S-188037</strain>
    </source>
</reference>
<proteinExistence type="predicted"/>
<dbReference type="InterPro" id="IPR036322">
    <property type="entry name" value="WD40_repeat_dom_sf"/>
</dbReference>
<accession>A0AAD4XB84</accession>
<dbReference type="SUPFAM" id="SSF50978">
    <property type="entry name" value="WD40 repeat-like"/>
    <property type="match status" value="1"/>
</dbReference>
<evidence type="ECO:0000256" key="4">
    <source>
        <dbReference type="ARBA" id="ARBA00023242"/>
    </source>
</evidence>
<evidence type="ECO:0000256" key="2">
    <source>
        <dbReference type="ARBA" id="ARBA00022574"/>
    </source>
</evidence>
<keyword evidence="4" id="KW-0539">Nucleus</keyword>
<dbReference type="GO" id="GO:0006357">
    <property type="term" value="P:regulation of transcription by RNA polymerase II"/>
    <property type="evidence" value="ECO:0007669"/>
    <property type="project" value="TreeGrafter"/>
</dbReference>
<dbReference type="Gene3D" id="2.130.10.10">
    <property type="entry name" value="YVTN repeat-like/Quinoprotein amine dehydrogenase"/>
    <property type="match status" value="1"/>
</dbReference>
<organism evidence="5 6">
    <name type="scientific">Papaver atlanticum</name>
    <dbReference type="NCBI Taxonomy" id="357466"/>
    <lineage>
        <taxon>Eukaryota</taxon>
        <taxon>Viridiplantae</taxon>
        <taxon>Streptophyta</taxon>
        <taxon>Embryophyta</taxon>
        <taxon>Tracheophyta</taxon>
        <taxon>Spermatophyta</taxon>
        <taxon>Magnoliopsida</taxon>
        <taxon>Ranunculales</taxon>
        <taxon>Papaveraceae</taxon>
        <taxon>Papaveroideae</taxon>
        <taxon>Papaver</taxon>
    </lineage>
</organism>
<dbReference type="GO" id="GO:0003714">
    <property type="term" value="F:transcription corepressor activity"/>
    <property type="evidence" value="ECO:0007669"/>
    <property type="project" value="InterPro"/>
</dbReference>
<sequence>MELLVWRWRMNTLRRTQNFEFHSDRVMDVDWRDFDTFATSSADTKINICKVGENHLVKTFLGHKLLLQ</sequence>
<dbReference type="GO" id="GO:0000118">
    <property type="term" value="C:histone deacetylase complex"/>
    <property type="evidence" value="ECO:0007669"/>
    <property type="project" value="TreeGrafter"/>
</dbReference>
<keyword evidence="3" id="KW-0677">Repeat</keyword>
<dbReference type="Proteomes" id="UP001202328">
    <property type="component" value="Unassembled WGS sequence"/>
</dbReference>
<dbReference type="AlphaFoldDB" id="A0AAD4XB84"/>